<accession>A0AAD8UQG9</accession>
<evidence type="ECO:0000313" key="2">
    <source>
        <dbReference type="EMBL" id="KAK1727608.1"/>
    </source>
</evidence>
<comment type="caution">
    <text evidence="2">The sequence shown here is derived from an EMBL/GenBank/DDBJ whole genome shotgun (WGS) entry which is preliminary data.</text>
</comment>
<keyword evidence="1" id="KW-0732">Signal</keyword>
<reference evidence="2" key="1">
    <citation type="submission" date="2021-12" db="EMBL/GenBank/DDBJ databases">
        <title>Comparative genomics, transcriptomics and evolutionary studies reveal genomic signatures of adaptation to plant cell wall in hemibiotrophic fungi.</title>
        <authorList>
            <consortium name="DOE Joint Genome Institute"/>
            <person name="Baroncelli R."/>
            <person name="Diaz J.F."/>
            <person name="Benocci T."/>
            <person name="Peng M."/>
            <person name="Battaglia E."/>
            <person name="Haridas S."/>
            <person name="Andreopoulos W."/>
            <person name="Labutti K."/>
            <person name="Pangilinan J."/>
            <person name="Floch G.L."/>
            <person name="Makela M.R."/>
            <person name="Henrissat B."/>
            <person name="Grigoriev I.V."/>
            <person name="Crouch J.A."/>
            <person name="De Vries R.P."/>
            <person name="Sukno S.A."/>
            <person name="Thon M.R."/>
        </authorList>
    </citation>
    <scope>NUCLEOTIDE SEQUENCE</scope>
    <source>
        <strain evidence="2">CBS 112980</strain>
    </source>
</reference>
<gene>
    <name evidence="2" type="ORF">BDZ83DRAFT_612445</name>
</gene>
<proteinExistence type="predicted"/>
<dbReference type="GeneID" id="85391611"/>
<organism evidence="2 3">
    <name type="scientific">Glomerella acutata</name>
    <name type="common">Colletotrichum acutatum</name>
    <dbReference type="NCBI Taxonomy" id="27357"/>
    <lineage>
        <taxon>Eukaryota</taxon>
        <taxon>Fungi</taxon>
        <taxon>Dikarya</taxon>
        <taxon>Ascomycota</taxon>
        <taxon>Pezizomycotina</taxon>
        <taxon>Sordariomycetes</taxon>
        <taxon>Hypocreomycetidae</taxon>
        <taxon>Glomerellales</taxon>
        <taxon>Glomerellaceae</taxon>
        <taxon>Colletotrichum</taxon>
        <taxon>Colletotrichum acutatum species complex</taxon>
    </lineage>
</organism>
<sequence>MHLVPSWELFLLLKASWLYPSVGGRHQECLSVRNCLRPLACPSPLLPSQSTPRYSIDIRACTGQQNVRVGNAEHLV</sequence>
<evidence type="ECO:0000313" key="3">
    <source>
        <dbReference type="Proteomes" id="UP001244207"/>
    </source>
</evidence>
<dbReference type="RefSeq" id="XP_060367663.1">
    <property type="nucleotide sequence ID" value="XM_060507712.1"/>
</dbReference>
<dbReference type="Proteomes" id="UP001244207">
    <property type="component" value="Unassembled WGS sequence"/>
</dbReference>
<dbReference type="AlphaFoldDB" id="A0AAD8UQG9"/>
<protein>
    <recommendedName>
        <fullName evidence="4">Secreted protein</fullName>
    </recommendedName>
</protein>
<evidence type="ECO:0008006" key="4">
    <source>
        <dbReference type="Google" id="ProtNLM"/>
    </source>
</evidence>
<keyword evidence="3" id="KW-1185">Reference proteome</keyword>
<dbReference type="EMBL" id="JAHMHS010000023">
    <property type="protein sequence ID" value="KAK1727608.1"/>
    <property type="molecule type" value="Genomic_DNA"/>
</dbReference>
<feature type="signal peptide" evidence="1">
    <location>
        <begin position="1"/>
        <end position="23"/>
    </location>
</feature>
<feature type="chain" id="PRO_5042265343" description="Secreted protein" evidence="1">
    <location>
        <begin position="24"/>
        <end position="76"/>
    </location>
</feature>
<evidence type="ECO:0000256" key="1">
    <source>
        <dbReference type="SAM" id="SignalP"/>
    </source>
</evidence>
<name>A0AAD8UQG9_GLOAC</name>